<name>X8JDA8_9AGAM</name>
<reference evidence="3" key="1">
    <citation type="journal article" date="2014" name="Genome Announc.">
        <title>Draft genome sequence of the plant-pathogenic soil fungus Rhizoctonia solani anastomosis group 3 strain Rhs1AP.</title>
        <authorList>
            <person name="Cubeta M.A."/>
            <person name="Thomas E."/>
            <person name="Dean R.A."/>
            <person name="Jabaji S."/>
            <person name="Neate S.M."/>
            <person name="Tavantzis S."/>
            <person name="Toda T."/>
            <person name="Vilgalys R."/>
            <person name="Bharathan N."/>
            <person name="Fedorova-Abrams N."/>
            <person name="Pakala S.B."/>
            <person name="Pakala S.M."/>
            <person name="Zafar N."/>
            <person name="Joardar V."/>
            <person name="Losada L."/>
            <person name="Nierman W.C."/>
        </authorList>
    </citation>
    <scope>NUCLEOTIDE SEQUENCE [LARGE SCALE GENOMIC DNA]</scope>
    <source>
        <strain evidence="3">AG-3</strain>
    </source>
</reference>
<accession>X8JDA8</accession>
<organism evidence="2 3">
    <name type="scientific">Rhizoctonia solani AG-3 Rhs1AP</name>
    <dbReference type="NCBI Taxonomy" id="1086054"/>
    <lineage>
        <taxon>Eukaryota</taxon>
        <taxon>Fungi</taxon>
        <taxon>Dikarya</taxon>
        <taxon>Basidiomycota</taxon>
        <taxon>Agaricomycotina</taxon>
        <taxon>Agaricomycetes</taxon>
        <taxon>Cantharellales</taxon>
        <taxon>Ceratobasidiaceae</taxon>
        <taxon>Rhizoctonia</taxon>
    </lineage>
</organism>
<dbReference type="OrthoDB" id="333905at2759"/>
<dbReference type="AlphaFoldDB" id="X8JDA8"/>
<gene>
    <name evidence="2" type="ORF">RSOL_374980</name>
</gene>
<sequence length="351" mass="39035">MSRLVTSRVPRSSAKTTRSQEPAVSQQEKRDNRRTTVCGDSDTIRLSSPTYMKIVPVKRRSLPTPKRSPSPAVSSSSSSSSSSDSSFSDSESHTSSGQYTPDSSPEPESKQQLGTPSPPSLFDESTRVTAGSAAVDGIIYRLVNGVKEFKAPSELDFSATTKEQPLALADNEKNRPFINQLCKLSGLRNDLAAIPTHGNKTLEDKSKNTAVAIDRALEKMKGHQLKLYKQFTTEFDHVLSTLNEYVASFEYPSELYFVSDPEKYGMVLLNNDKNKPFIDQLRKLDALRTWLAAIPTHDQPERKAKCQAVGAAIDQAIKDMKKHQYKLWKNNSKAHRSPPMNSASRKRTVRL</sequence>
<feature type="compositionally biased region" description="Polar residues" evidence="1">
    <location>
        <begin position="9"/>
        <end position="26"/>
    </location>
</feature>
<protein>
    <submittedName>
        <fullName evidence="2">Uncharacterized protein</fullName>
    </submittedName>
</protein>
<evidence type="ECO:0000313" key="3">
    <source>
        <dbReference type="Proteomes" id="UP000030108"/>
    </source>
</evidence>
<feature type="compositionally biased region" description="Low complexity" evidence="1">
    <location>
        <begin position="69"/>
        <end position="96"/>
    </location>
</feature>
<dbReference type="EMBL" id="JATN01000319">
    <property type="protein sequence ID" value="EUC60903.1"/>
    <property type="molecule type" value="Genomic_DNA"/>
</dbReference>
<dbReference type="Proteomes" id="UP000030108">
    <property type="component" value="Unassembled WGS sequence"/>
</dbReference>
<feature type="region of interest" description="Disordered" evidence="1">
    <location>
        <begin position="329"/>
        <end position="351"/>
    </location>
</feature>
<feature type="region of interest" description="Disordered" evidence="1">
    <location>
        <begin position="1"/>
        <end position="127"/>
    </location>
</feature>
<proteinExistence type="predicted"/>
<evidence type="ECO:0000313" key="2">
    <source>
        <dbReference type="EMBL" id="EUC60903.1"/>
    </source>
</evidence>
<evidence type="ECO:0000256" key="1">
    <source>
        <dbReference type="SAM" id="MobiDB-lite"/>
    </source>
</evidence>
<comment type="caution">
    <text evidence="2">The sequence shown here is derived from an EMBL/GenBank/DDBJ whole genome shotgun (WGS) entry which is preliminary data.</text>
</comment>